<accession>A0A8S3TJZ4</accession>
<dbReference type="InterPro" id="IPR018948">
    <property type="entry name" value="GTP-bd_TrmE_N"/>
</dbReference>
<dbReference type="InterPro" id="IPR004520">
    <property type="entry name" value="GTPase_MnmE"/>
</dbReference>
<dbReference type="GO" id="GO:0002098">
    <property type="term" value="P:tRNA wobble uridine modification"/>
    <property type="evidence" value="ECO:0007669"/>
    <property type="project" value="TreeGrafter"/>
</dbReference>
<keyword evidence="3" id="KW-0819">tRNA processing</keyword>
<feature type="domain" description="GTP-binding protein TrmE N-terminal" evidence="7">
    <location>
        <begin position="56"/>
        <end position="173"/>
    </location>
</feature>
<dbReference type="EMBL" id="CAJPWZ010002221">
    <property type="protein sequence ID" value="CAG2233921.1"/>
    <property type="molecule type" value="Genomic_DNA"/>
</dbReference>
<evidence type="ECO:0000256" key="1">
    <source>
        <dbReference type="ARBA" id="ARBA00004173"/>
    </source>
</evidence>
<dbReference type="Gene3D" id="1.20.120.430">
    <property type="entry name" value="tRNA modification GTPase MnmE domain 2"/>
    <property type="match status" value="1"/>
</dbReference>
<dbReference type="Gene3D" id="3.40.50.300">
    <property type="entry name" value="P-loop containing nucleotide triphosphate hydrolases"/>
    <property type="match status" value="2"/>
</dbReference>
<protein>
    <submittedName>
        <fullName evidence="9">MnmE</fullName>
        <ecNumber evidence="9">3.6.-.-</ecNumber>
    </submittedName>
</protein>
<dbReference type="CDD" id="cd14858">
    <property type="entry name" value="TrmE_N"/>
    <property type="match status" value="1"/>
</dbReference>
<comment type="caution">
    <text evidence="9">The sequence shown here is derived from an EMBL/GenBank/DDBJ whole genome shotgun (WGS) entry which is preliminary data.</text>
</comment>
<dbReference type="InterPro" id="IPR005225">
    <property type="entry name" value="Small_GTP-bd"/>
</dbReference>
<evidence type="ECO:0000256" key="3">
    <source>
        <dbReference type="ARBA" id="ARBA00022694"/>
    </source>
</evidence>
<gene>
    <name evidence="9" type="ORF">MEDL_46557</name>
</gene>
<dbReference type="NCBIfam" id="TIGR00231">
    <property type="entry name" value="small_GTP"/>
    <property type="match status" value="1"/>
</dbReference>
<dbReference type="GO" id="GO:0030488">
    <property type="term" value="P:tRNA methylation"/>
    <property type="evidence" value="ECO:0007669"/>
    <property type="project" value="TreeGrafter"/>
</dbReference>
<organism evidence="9 10">
    <name type="scientific">Mytilus edulis</name>
    <name type="common">Blue mussel</name>
    <dbReference type="NCBI Taxonomy" id="6550"/>
    <lineage>
        <taxon>Eukaryota</taxon>
        <taxon>Metazoa</taxon>
        <taxon>Spiralia</taxon>
        <taxon>Lophotrochozoa</taxon>
        <taxon>Mollusca</taxon>
        <taxon>Bivalvia</taxon>
        <taxon>Autobranchia</taxon>
        <taxon>Pteriomorphia</taxon>
        <taxon>Mytilida</taxon>
        <taxon>Mytiloidea</taxon>
        <taxon>Mytilidae</taxon>
        <taxon>Mytilinae</taxon>
        <taxon>Mytilus</taxon>
    </lineage>
</organism>
<evidence type="ECO:0000259" key="7">
    <source>
        <dbReference type="Pfam" id="PF10396"/>
    </source>
</evidence>
<evidence type="ECO:0000256" key="4">
    <source>
        <dbReference type="ARBA" id="ARBA00022741"/>
    </source>
</evidence>
<keyword evidence="5" id="KW-0342">GTP-binding</keyword>
<dbReference type="Pfam" id="PF01926">
    <property type="entry name" value="MMR_HSR1"/>
    <property type="match status" value="1"/>
</dbReference>
<evidence type="ECO:0000256" key="2">
    <source>
        <dbReference type="ARBA" id="ARBA00011043"/>
    </source>
</evidence>
<dbReference type="EC" id="3.6.-.-" evidence="9"/>
<dbReference type="SUPFAM" id="SSF52540">
    <property type="entry name" value="P-loop containing nucleoside triphosphate hydrolases"/>
    <property type="match status" value="2"/>
</dbReference>
<name>A0A8S3TJZ4_MYTED</name>
<feature type="domain" description="G" evidence="6">
    <location>
        <begin position="260"/>
        <end position="373"/>
    </location>
</feature>
<dbReference type="NCBIfam" id="NF003661">
    <property type="entry name" value="PRK05291.1-3"/>
    <property type="match status" value="1"/>
</dbReference>
<dbReference type="AlphaFoldDB" id="A0A8S3TJZ4"/>
<dbReference type="InterPro" id="IPR025867">
    <property type="entry name" value="MnmE_helical"/>
</dbReference>
<comment type="similarity">
    <text evidence="2">Belongs to the TRAFAC class TrmE-Era-EngA-EngB-Septin-like GTPase superfamily. TrmE GTPase family.</text>
</comment>
<feature type="domain" description="MnmE helical" evidence="8">
    <location>
        <begin position="176"/>
        <end position="475"/>
    </location>
</feature>
<evidence type="ECO:0000313" key="10">
    <source>
        <dbReference type="Proteomes" id="UP000683360"/>
    </source>
</evidence>
<dbReference type="GO" id="GO:0005525">
    <property type="term" value="F:GTP binding"/>
    <property type="evidence" value="ECO:0007669"/>
    <property type="project" value="UniProtKB-KW"/>
</dbReference>
<dbReference type="OrthoDB" id="188276at2759"/>
<sequence>MMKIVPILPVLQNFRHISRLYILRSKNSRQVWHTVTDNYTRLTQRRHSTVYTSKDTIFSLSSGHGKCGVAVIRVSGTKSSVVLKHFGRFKQLPRPRYAELRTLYDQTENIPIDHGLVLWFPAPRSFTGEDCVEFQIHGGPAVVAAMASNLSKIPGIRQAEAGEFTKRAFLNNKLDLTEIEGLGDLIHAETEAQRRQALRQMEGNLGKLYDRWRSRIIKMMANVEAFIDFSEDENIEEDIINHENHLHDNRRGERLRSGVRVTILGEPNVGKSSLLNLIAQRPAAIVSDIAGTTRDIVESAVNIGGYPVLLSDTAGLRESGDVIEKEGVRRALDSDTAGLRESRDVIEKEGVRRARDRAKNSDLKVIMVSAKDIVKHFQDYEMFDLRVYIEETLKQLGLSEHGVTGNMFSDKQNSTSDDIDEVADILIIINKTDLIQEGIVKTVIDSTDKLQICAVSCTNEDGITEFLEVLTKSLKICKYAVKYSP</sequence>
<comment type="subcellular location">
    <subcellularLocation>
        <location evidence="1">Mitochondrion</location>
    </subcellularLocation>
</comment>
<dbReference type="Gene3D" id="3.30.1360.120">
    <property type="entry name" value="Probable tRNA modification gtpase trme, domain 1"/>
    <property type="match status" value="1"/>
</dbReference>
<reference evidence="9" key="1">
    <citation type="submission" date="2021-03" db="EMBL/GenBank/DDBJ databases">
        <authorList>
            <person name="Bekaert M."/>
        </authorList>
    </citation>
    <scope>NUCLEOTIDE SEQUENCE</scope>
</reference>
<dbReference type="FunFam" id="3.30.1360.120:FF:000007">
    <property type="entry name" value="tRNA modification GTPase GTPBP3, mitochondrial"/>
    <property type="match status" value="1"/>
</dbReference>
<evidence type="ECO:0000313" key="9">
    <source>
        <dbReference type="EMBL" id="CAG2233921.1"/>
    </source>
</evidence>
<dbReference type="InterPro" id="IPR027417">
    <property type="entry name" value="P-loop_NTPase"/>
</dbReference>
<dbReference type="HAMAP" id="MF_00379">
    <property type="entry name" value="GTPase_MnmE"/>
    <property type="match status" value="1"/>
</dbReference>
<evidence type="ECO:0000256" key="5">
    <source>
        <dbReference type="ARBA" id="ARBA00023134"/>
    </source>
</evidence>
<dbReference type="GO" id="GO:0005739">
    <property type="term" value="C:mitochondrion"/>
    <property type="evidence" value="ECO:0007669"/>
    <property type="project" value="UniProtKB-SubCell"/>
</dbReference>
<dbReference type="InterPro" id="IPR006073">
    <property type="entry name" value="GTP-bd"/>
</dbReference>
<dbReference type="SUPFAM" id="SSF103025">
    <property type="entry name" value="Folate-binding domain"/>
    <property type="match status" value="1"/>
</dbReference>
<keyword evidence="9" id="KW-0378">Hydrolase</keyword>
<evidence type="ECO:0000259" key="6">
    <source>
        <dbReference type="Pfam" id="PF01926"/>
    </source>
</evidence>
<evidence type="ECO:0000259" key="8">
    <source>
        <dbReference type="Pfam" id="PF12631"/>
    </source>
</evidence>
<dbReference type="InterPro" id="IPR027266">
    <property type="entry name" value="TrmE/GcvT-like"/>
</dbReference>
<dbReference type="Pfam" id="PF10396">
    <property type="entry name" value="TrmE_N"/>
    <property type="match status" value="1"/>
</dbReference>
<dbReference type="GO" id="GO:0003924">
    <property type="term" value="F:GTPase activity"/>
    <property type="evidence" value="ECO:0007669"/>
    <property type="project" value="InterPro"/>
</dbReference>
<dbReference type="PANTHER" id="PTHR42714">
    <property type="entry name" value="TRNA MODIFICATION GTPASE GTPBP3"/>
    <property type="match status" value="1"/>
</dbReference>
<keyword evidence="4" id="KW-0547">Nucleotide-binding</keyword>
<dbReference type="Proteomes" id="UP000683360">
    <property type="component" value="Unassembled WGS sequence"/>
</dbReference>
<dbReference type="InterPro" id="IPR027368">
    <property type="entry name" value="MnmE_dom2"/>
</dbReference>
<dbReference type="PANTHER" id="PTHR42714:SF2">
    <property type="entry name" value="TRNA MODIFICATION GTPASE GTPBP3, MITOCHONDRIAL"/>
    <property type="match status" value="1"/>
</dbReference>
<keyword evidence="10" id="KW-1185">Reference proteome</keyword>
<dbReference type="InterPro" id="IPR031168">
    <property type="entry name" value="G_TrmE"/>
</dbReference>
<dbReference type="Pfam" id="PF12631">
    <property type="entry name" value="MnmE_helical"/>
    <property type="match status" value="1"/>
</dbReference>
<proteinExistence type="inferred from homology"/>
<dbReference type="CDD" id="cd04164">
    <property type="entry name" value="trmE"/>
    <property type="match status" value="1"/>
</dbReference>